<dbReference type="RefSeq" id="XP_005649520.1">
    <property type="nucleotide sequence ID" value="XM_005649463.1"/>
</dbReference>
<name>I0Z2V7_COCSC</name>
<accession>I0Z2V7</accession>
<dbReference type="Pfam" id="PF00118">
    <property type="entry name" value="Cpn60_TCP1"/>
    <property type="match status" value="1"/>
</dbReference>
<reference evidence="2 3" key="1">
    <citation type="journal article" date="2012" name="Genome Biol.">
        <title>The genome of the polar eukaryotic microalga coccomyxa subellipsoidea reveals traits of cold adaptation.</title>
        <authorList>
            <person name="Blanc G."/>
            <person name="Agarkova I."/>
            <person name="Grimwood J."/>
            <person name="Kuo A."/>
            <person name="Brueggeman A."/>
            <person name="Dunigan D."/>
            <person name="Gurnon J."/>
            <person name="Ladunga I."/>
            <person name="Lindquist E."/>
            <person name="Lucas S."/>
            <person name="Pangilinan J."/>
            <person name="Proschold T."/>
            <person name="Salamov A."/>
            <person name="Schmutz J."/>
            <person name="Weeks D."/>
            <person name="Yamada T."/>
            <person name="Claverie J.M."/>
            <person name="Grigoriev I."/>
            <person name="Van Etten J."/>
            <person name="Lomsadze A."/>
            <person name="Borodovsky M."/>
        </authorList>
    </citation>
    <scope>NUCLEOTIDE SEQUENCE [LARGE SCALE GENOMIC DNA]</scope>
    <source>
        <strain evidence="2 3">C-169</strain>
    </source>
</reference>
<dbReference type="GeneID" id="17042834"/>
<dbReference type="PANTHER" id="PTHR45748">
    <property type="entry name" value="1-PHOSPHATIDYLINOSITOL 3-PHOSPHATE 5-KINASE-RELATED"/>
    <property type="match status" value="1"/>
</dbReference>
<dbReference type="AlphaFoldDB" id="I0Z2V7"/>
<feature type="compositionally biased region" description="Low complexity" evidence="1">
    <location>
        <begin position="267"/>
        <end position="296"/>
    </location>
</feature>
<dbReference type="GO" id="GO:0000285">
    <property type="term" value="F:1-phosphatidylinositol-3-phosphate 5-kinase activity"/>
    <property type="evidence" value="ECO:0007669"/>
    <property type="project" value="TreeGrafter"/>
</dbReference>
<feature type="compositionally biased region" description="Polar residues" evidence="1">
    <location>
        <begin position="448"/>
        <end position="464"/>
    </location>
</feature>
<dbReference type="OrthoDB" id="158357at2759"/>
<feature type="compositionally biased region" description="Low complexity" evidence="1">
    <location>
        <begin position="477"/>
        <end position="487"/>
    </location>
</feature>
<sequence>MLSAKSTSAPATAPPAEALFDAEDEGEPPMHDEHPVATIIRGPFTEVAEQQLAATVDQLLLAYGVSDAAVWGPILSHLAEEAVAKLSPGLAVAHGNLDPRFYIKVKKVAGVGTPGDSSIVNGVVCRKNIAHKRMRRRIENAKILLIGGSVEFNRTQSRLASLESVTKQQEEENLQDQVDKLVALQPDIVLVERSVARTAQDQLLDRGISLALNLKRSVLDFLSRCTGAEVAASVDSASAKNVATCEDIASGASGQALEASAKLPSVPEGSGAGAKAEAAAQPDAAKSGAAAGLAVPPAVPRGPSLDRTSVSYKGDARSGASAFGALDRVSGSYPGTSLGRVSGRELGTPQNSLKLSESGKGMMAARTLMFFKGCPNALGCTVLLKGAPREALAAVKKVMQFAVYAAYRNRLETAFLADQLASAISTADESHSSSKLGTPEKAPKGSRPASSTATPQQSAPSSPTKAALANGVAPNQSSVSVSHPHGGVSIGTPVQPPAEGARSECASEAEQQNNSGSASLMSSLMASSAPSRTPTAEPLFSRAVSSAMQPMNSGDMSVASSFQEDSLRENDAASSQGVG</sequence>
<gene>
    <name evidence="2" type="ORF">COCSUDRAFT_83669</name>
</gene>
<evidence type="ECO:0000256" key="1">
    <source>
        <dbReference type="SAM" id="MobiDB-lite"/>
    </source>
</evidence>
<keyword evidence="3" id="KW-1185">Reference proteome</keyword>
<feature type="compositionally biased region" description="Polar residues" evidence="1">
    <location>
        <begin position="543"/>
        <end position="564"/>
    </location>
</feature>
<dbReference type="SUPFAM" id="SSF52029">
    <property type="entry name" value="GroEL apical domain-like"/>
    <property type="match status" value="1"/>
</dbReference>
<dbReference type="GO" id="GO:0005524">
    <property type="term" value="F:ATP binding"/>
    <property type="evidence" value="ECO:0007669"/>
    <property type="project" value="InterPro"/>
</dbReference>
<dbReference type="InterPro" id="IPR002423">
    <property type="entry name" value="Cpn60/GroEL/TCP-1"/>
</dbReference>
<dbReference type="EMBL" id="AGSI01000005">
    <property type="protein sequence ID" value="EIE24976.1"/>
    <property type="molecule type" value="Genomic_DNA"/>
</dbReference>
<organism evidence="2 3">
    <name type="scientific">Coccomyxa subellipsoidea (strain C-169)</name>
    <name type="common">Green microalga</name>
    <dbReference type="NCBI Taxonomy" id="574566"/>
    <lineage>
        <taxon>Eukaryota</taxon>
        <taxon>Viridiplantae</taxon>
        <taxon>Chlorophyta</taxon>
        <taxon>core chlorophytes</taxon>
        <taxon>Trebouxiophyceae</taxon>
        <taxon>Trebouxiophyceae incertae sedis</taxon>
        <taxon>Coccomyxaceae</taxon>
        <taxon>Coccomyxa</taxon>
        <taxon>Coccomyxa subellipsoidea</taxon>
    </lineage>
</organism>
<dbReference type="eggNOG" id="KOG0230">
    <property type="taxonomic scope" value="Eukaryota"/>
</dbReference>
<feature type="region of interest" description="Disordered" evidence="1">
    <location>
        <begin position="426"/>
        <end position="579"/>
    </location>
</feature>
<evidence type="ECO:0000313" key="2">
    <source>
        <dbReference type="EMBL" id="EIE24976.1"/>
    </source>
</evidence>
<dbReference type="Proteomes" id="UP000007264">
    <property type="component" value="Unassembled WGS sequence"/>
</dbReference>
<dbReference type="STRING" id="574566.I0Z2V7"/>
<dbReference type="Gene3D" id="3.50.7.10">
    <property type="entry name" value="GroEL"/>
    <property type="match status" value="1"/>
</dbReference>
<dbReference type="GO" id="GO:0046854">
    <property type="term" value="P:phosphatidylinositol phosphate biosynthetic process"/>
    <property type="evidence" value="ECO:0007669"/>
    <property type="project" value="TreeGrafter"/>
</dbReference>
<evidence type="ECO:0000313" key="3">
    <source>
        <dbReference type="Proteomes" id="UP000007264"/>
    </source>
</evidence>
<dbReference type="KEGG" id="csl:COCSUDRAFT_83669"/>
<dbReference type="FunFam" id="3.50.7.10:FF:000007">
    <property type="entry name" value="1-phosphatidylinositol 3-phosphate 5-kinase isoform X1"/>
    <property type="match status" value="1"/>
</dbReference>
<feature type="compositionally biased region" description="Low complexity" evidence="1">
    <location>
        <begin position="515"/>
        <end position="531"/>
    </location>
</feature>
<comment type="caution">
    <text evidence="2">The sequence shown here is derived from an EMBL/GenBank/DDBJ whole genome shotgun (WGS) entry which is preliminary data.</text>
</comment>
<protein>
    <submittedName>
        <fullName evidence="2">Uncharacterized protein</fullName>
    </submittedName>
</protein>
<dbReference type="PANTHER" id="PTHR45748:SF7">
    <property type="entry name" value="1-PHOSPHATIDYLINOSITOL 3-PHOSPHATE 5-KINASE-RELATED"/>
    <property type="match status" value="1"/>
</dbReference>
<dbReference type="InterPro" id="IPR027409">
    <property type="entry name" value="GroEL-like_apical_dom_sf"/>
</dbReference>
<feature type="region of interest" description="Disordered" evidence="1">
    <location>
        <begin position="260"/>
        <end position="312"/>
    </location>
</feature>
<dbReference type="GO" id="GO:0010008">
    <property type="term" value="C:endosome membrane"/>
    <property type="evidence" value="ECO:0007669"/>
    <property type="project" value="TreeGrafter"/>
</dbReference>
<proteinExistence type="predicted"/>